<dbReference type="Gene3D" id="3.40.50.10190">
    <property type="entry name" value="BRCT domain"/>
    <property type="match status" value="1"/>
</dbReference>
<dbReference type="InterPro" id="IPR001357">
    <property type="entry name" value="BRCT_dom"/>
</dbReference>
<dbReference type="GO" id="GO:0016874">
    <property type="term" value="F:ligase activity"/>
    <property type="evidence" value="ECO:0007669"/>
    <property type="project" value="UniProtKB-KW"/>
</dbReference>
<reference evidence="1 2" key="1">
    <citation type="submission" date="2016-02" db="EMBL/GenBank/DDBJ databases">
        <title>Genome analysis of coral dinoflagellate symbionts highlights evolutionary adaptations to a symbiotic lifestyle.</title>
        <authorList>
            <person name="Aranda M."/>
            <person name="Li Y."/>
            <person name="Liew Y.J."/>
            <person name="Baumgarten S."/>
            <person name="Simakov O."/>
            <person name="Wilson M."/>
            <person name="Piel J."/>
            <person name="Ashoor H."/>
            <person name="Bougouffa S."/>
            <person name="Bajic V.B."/>
            <person name="Ryu T."/>
            <person name="Ravasi T."/>
            <person name="Bayer T."/>
            <person name="Micklem G."/>
            <person name="Kim H."/>
            <person name="Bhak J."/>
            <person name="Lajeunesse T.C."/>
            <person name="Voolstra C.R."/>
        </authorList>
    </citation>
    <scope>NUCLEOTIDE SEQUENCE [LARGE SCALE GENOMIC DNA]</scope>
    <source>
        <strain evidence="1 2">CCMP2467</strain>
    </source>
</reference>
<name>A0A1Q9CQK3_SYMMI</name>
<organism evidence="1 2">
    <name type="scientific">Symbiodinium microadriaticum</name>
    <name type="common">Dinoflagellate</name>
    <name type="synonym">Zooxanthella microadriatica</name>
    <dbReference type="NCBI Taxonomy" id="2951"/>
    <lineage>
        <taxon>Eukaryota</taxon>
        <taxon>Sar</taxon>
        <taxon>Alveolata</taxon>
        <taxon>Dinophyceae</taxon>
        <taxon>Suessiales</taxon>
        <taxon>Symbiodiniaceae</taxon>
        <taxon>Symbiodinium</taxon>
    </lineage>
</organism>
<dbReference type="OrthoDB" id="446168at2759"/>
<dbReference type="CDD" id="cd17748">
    <property type="entry name" value="BRCT_DNA_ligase_like"/>
    <property type="match status" value="1"/>
</dbReference>
<dbReference type="SUPFAM" id="SSF52113">
    <property type="entry name" value="BRCT domain"/>
    <property type="match status" value="1"/>
</dbReference>
<dbReference type="Pfam" id="PF05406">
    <property type="entry name" value="WGR"/>
    <property type="match status" value="1"/>
</dbReference>
<dbReference type="InterPro" id="IPR008893">
    <property type="entry name" value="WGR_domain"/>
</dbReference>
<dbReference type="Gene3D" id="2.20.140.10">
    <property type="entry name" value="WGR domain"/>
    <property type="match status" value="1"/>
</dbReference>
<keyword evidence="2" id="KW-1185">Reference proteome</keyword>
<evidence type="ECO:0000313" key="2">
    <source>
        <dbReference type="Proteomes" id="UP000186817"/>
    </source>
</evidence>
<dbReference type="AlphaFoldDB" id="A0A1Q9CQK3"/>
<dbReference type="SMART" id="SM00292">
    <property type="entry name" value="BRCT"/>
    <property type="match status" value="1"/>
</dbReference>
<dbReference type="InterPro" id="IPR049809">
    <property type="entry name" value="YehF/YfeS-like_WGR"/>
</dbReference>
<dbReference type="PROSITE" id="PS50172">
    <property type="entry name" value="BRCT"/>
    <property type="match status" value="1"/>
</dbReference>
<evidence type="ECO:0000313" key="1">
    <source>
        <dbReference type="EMBL" id="OLP85175.1"/>
    </source>
</evidence>
<keyword evidence="1" id="KW-0436">Ligase</keyword>
<gene>
    <name evidence="1" type="primary">ligA</name>
    <name evidence="1" type="ORF">AK812_SmicGene33864</name>
</gene>
<dbReference type="EMBL" id="LSRX01000991">
    <property type="protein sequence ID" value="OLP85175.1"/>
    <property type="molecule type" value="Genomic_DNA"/>
</dbReference>
<dbReference type="CDD" id="cd07996">
    <property type="entry name" value="WGR_MMR_like"/>
    <property type="match status" value="1"/>
</dbReference>
<dbReference type="Proteomes" id="UP000186817">
    <property type="component" value="Unassembled WGS sequence"/>
</dbReference>
<dbReference type="Pfam" id="PF00533">
    <property type="entry name" value="BRCT"/>
    <property type="match status" value="1"/>
</dbReference>
<protein>
    <submittedName>
        <fullName evidence="1">DNA ligase</fullName>
    </submittedName>
</protein>
<comment type="caution">
    <text evidence="1">The sequence shown here is derived from an EMBL/GenBank/DDBJ whole genome shotgun (WGS) entry which is preliminary data.</text>
</comment>
<dbReference type="InterPro" id="IPR036420">
    <property type="entry name" value="BRCT_dom_sf"/>
</dbReference>
<accession>A0A1Q9CQK3</accession>
<proteinExistence type="predicted"/>
<sequence>MSDFRCEFVEGSSSKFWEGVRFGNVTVVSFGKIGGVPSTSTKTHPDIWAATQFLEKTMDSKLKKGYLHTGKSKVTRKPGAVAKAKAKAKPKAKAKAAAMKAVMKTAMKSSAGGKLAGKILCFTGALSMPRSVATKMAKEAGARVTSSVSKTTDILVVGKDAGSKVLKGGTHLQYWDEKKFLKTAGCVSGNAFGALTAAGERCDHAQLLPLPLGHTPCAANGFTEELHSARLKGDFRTADVPGTGVSERQSLVQAGGRGFEVDSGFLGKDDRHWLWLVAAWKALLLKQDAVCSSDGAVTGPAVIVVAPSSCDVRRPSTPPTSSARVVFLRLLVVSGMQGWCMVRAVTVPLRKLHAFALRPGQESRMCPLDVLDGP</sequence>